<organism evidence="2 3">
    <name type="scientific">Nesidiocoris tenuis</name>
    <dbReference type="NCBI Taxonomy" id="355587"/>
    <lineage>
        <taxon>Eukaryota</taxon>
        <taxon>Metazoa</taxon>
        <taxon>Ecdysozoa</taxon>
        <taxon>Arthropoda</taxon>
        <taxon>Hexapoda</taxon>
        <taxon>Insecta</taxon>
        <taxon>Pterygota</taxon>
        <taxon>Neoptera</taxon>
        <taxon>Paraneoptera</taxon>
        <taxon>Hemiptera</taxon>
        <taxon>Heteroptera</taxon>
        <taxon>Panheteroptera</taxon>
        <taxon>Cimicomorpha</taxon>
        <taxon>Miridae</taxon>
        <taxon>Dicyphina</taxon>
        <taxon>Nesidiocoris</taxon>
    </lineage>
</organism>
<gene>
    <name evidence="2" type="ORF">NTEN_LOCUS9843</name>
</gene>
<accession>A0A6H5GKL3</accession>
<dbReference type="Proteomes" id="UP000479000">
    <property type="component" value="Unassembled WGS sequence"/>
</dbReference>
<feature type="compositionally biased region" description="Basic and acidic residues" evidence="1">
    <location>
        <begin position="41"/>
        <end position="56"/>
    </location>
</feature>
<proteinExistence type="predicted"/>
<keyword evidence="3" id="KW-1185">Reference proteome</keyword>
<dbReference type="AlphaFoldDB" id="A0A6H5GKL3"/>
<evidence type="ECO:0000256" key="1">
    <source>
        <dbReference type="SAM" id="MobiDB-lite"/>
    </source>
</evidence>
<name>A0A6H5GKL3_9HEMI</name>
<feature type="region of interest" description="Disordered" evidence="1">
    <location>
        <begin position="28"/>
        <end position="57"/>
    </location>
</feature>
<protein>
    <submittedName>
        <fullName evidence="2">Uncharacterized protein</fullName>
    </submittedName>
</protein>
<feature type="compositionally biased region" description="Polar residues" evidence="1">
    <location>
        <begin position="31"/>
        <end position="40"/>
    </location>
</feature>
<evidence type="ECO:0000313" key="2">
    <source>
        <dbReference type="EMBL" id="CAB0004366.1"/>
    </source>
</evidence>
<evidence type="ECO:0000313" key="3">
    <source>
        <dbReference type="Proteomes" id="UP000479000"/>
    </source>
</evidence>
<sequence>MKCLASPPARQRSFSSIIHEDQSHVLRNRQKSLGGSNSERISSRRMEGRGELRAPDLTEPGGGWRWCRSKLEAEDQLAAAAALPDLLVESALYFAPDISILAVSLDIIKLVDKDDFIPPLRTSRGPARYNVNISTIFIRKRKATVTMEQMMTKENVEHDMVVHVRRGWGERRRNPKWEGGGA</sequence>
<dbReference type="EMBL" id="CADCXU010014877">
    <property type="protein sequence ID" value="CAB0004366.1"/>
    <property type="molecule type" value="Genomic_DNA"/>
</dbReference>
<reference evidence="2 3" key="1">
    <citation type="submission" date="2020-02" db="EMBL/GenBank/DDBJ databases">
        <authorList>
            <person name="Ferguson B K."/>
        </authorList>
    </citation>
    <scope>NUCLEOTIDE SEQUENCE [LARGE SCALE GENOMIC DNA]</scope>
</reference>